<evidence type="ECO:0000259" key="2">
    <source>
        <dbReference type="Pfam" id="PF16725"/>
    </source>
</evidence>
<reference evidence="3" key="1">
    <citation type="submission" date="2018-11" db="EMBL/GenBank/DDBJ databases">
        <authorList>
            <person name="Grassa J C."/>
        </authorList>
    </citation>
    <scope>NUCLEOTIDE SEQUENCE [LARGE SCALE GENOMIC DNA]</scope>
</reference>
<dbReference type="EnsemblPlants" id="novel_model_295_5bda875f.2.5bdae6db">
    <property type="protein sequence ID" value="cds.novel_model_295_5bda875f.2.5bdae6db"/>
    <property type="gene ID" value="novel_gene_204_5bda875f"/>
</dbReference>
<reference evidence="3" key="2">
    <citation type="submission" date="2021-03" db="UniProtKB">
        <authorList>
            <consortium name="EnsemblPlants"/>
        </authorList>
    </citation>
    <scope>IDENTIFICATION</scope>
</reference>
<dbReference type="AlphaFoldDB" id="A0A803QYL8"/>
<organism evidence="3 4">
    <name type="scientific">Cannabis sativa</name>
    <name type="common">Hemp</name>
    <name type="synonym">Marijuana</name>
    <dbReference type="NCBI Taxonomy" id="3483"/>
    <lineage>
        <taxon>Eukaryota</taxon>
        <taxon>Viridiplantae</taxon>
        <taxon>Streptophyta</taxon>
        <taxon>Embryophyta</taxon>
        <taxon>Tracheophyta</taxon>
        <taxon>Spermatophyta</taxon>
        <taxon>Magnoliopsida</taxon>
        <taxon>eudicotyledons</taxon>
        <taxon>Gunneridae</taxon>
        <taxon>Pentapetalae</taxon>
        <taxon>rosids</taxon>
        <taxon>fabids</taxon>
        <taxon>Rosales</taxon>
        <taxon>Cannabaceae</taxon>
        <taxon>Cannabis</taxon>
    </lineage>
</organism>
<evidence type="ECO:0000259" key="1">
    <source>
        <dbReference type="Pfam" id="PF00004"/>
    </source>
</evidence>
<dbReference type="GO" id="GO:0005524">
    <property type="term" value="F:ATP binding"/>
    <property type="evidence" value="ECO:0007669"/>
    <property type="project" value="InterPro"/>
</dbReference>
<accession>A0A803QYL8</accession>
<dbReference type="EMBL" id="UZAU01000131">
    <property type="status" value="NOT_ANNOTATED_CDS"/>
    <property type="molecule type" value="Genomic_DNA"/>
</dbReference>
<feature type="domain" description="ATPase AAA-type core" evidence="1">
    <location>
        <begin position="174"/>
        <end position="210"/>
    </location>
</feature>
<dbReference type="InterPro" id="IPR027417">
    <property type="entry name" value="P-loop_NTPase"/>
</dbReference>
<evidence type="ECO:0000313" key="4">
    <source>
        <dbReference type="Proteomes" id="UP000596661"/>
    </source>
</evidence>
<name>A0A803QYL8_CANSA</name>
<dbReference type="PANTHER" id="PTHR48470">
    <property type="entry name" value="CELL DIVISION CONTROL PROTEIN 48 C ISOFORM 1"/>
    <property type="match status" value="1"/>
</dbReference>
<dbReference type="Proteomes" id="UP000596661">
    <property type="component" value="Chromosome 2"/>
</dbReference>
<dbReference type="Gene3D" id="3.40.50.300">
    <property type="entry name" value="P-loop containing nucleotide triphosphate hydrolases"/>
    <property type="match status" value="1"/>
</dbReference>
<sequence>MRQKSRIRAREEKVLGRRLQSFKNLNSSTVDEIADDLQFSYPEYKRQKRPIFMKLLHDVLEPNMRHEERSLSSRKKYKRDVDDGNIWENNQNCPSVSDVDSGVVSMPTSTSNLQKKEVLELDLPVPVSEVKVKLGFEDLGGIKGVLKQLEKKVLVPLYQHQLLQFLGVRPISGLLLHGPPGCGKTKLAHAIANQTGLPFYNISATEFVSGVSGINFSFPFI</sequence>
<keyword evidence="4" id="KW-1185">Reference proteome</keyword>
<dbReference type="Gramene" id="novel_model_295_5bda875f.2.5bdae6db">
    <property type="protein sequence ID" value="cds.novel_model_295_5bda875f.2.5bdae6db"/>
    <property type="gene ID" value="novel_gene_204_5bda875f"/>
</dbReference>
<dbReference type="InterPro" id="IPR031996">
    <property type="entry name" value="NVL2_nucleolin-bd"/>
</dbReference>
<dbReference type="InterPro" id="IPR055278">
    <property type="entry name" value="CDC48c"/>
</dbReference>
<dbReference type="SUPFAM" id="SSF52540">
    <property type="entry name" value="P-loop containing nucleoside triphosphate hydrolases"/>
    <property type="match status" value="1"/>
</dbReference>
<dbReference type="PANTHER" id="PTHR48470:SF1">
    <property type="entry name" value="CELL DIVISION CONTROL PROTEIN 48 C ISOFORM 1"/>
    <property type="match status" value="1"/>
</dbReference>
<protein>
    <submittedName>
        <fullName evidence="3">Uncharacterized protein</fullName>
    </submittedName>
</protein>
<proteinExistence type="predicted"/>
<dbReference type="Pfam" id="PF00004">
    <property type="entry name" value="AAA"/>
    <property type="match status" value="1"/>
</dbReference>
<dbReference type="InterPro" id="IPR003959">
    <property type="entry name" value="ATPase_AAA_core"/>
</dbReference>
<dbReference type="Pfam" id="PF16725">
    <property type="entry name" value="Nucleolin_bd"/>
    <property type="match status" value="1"/>
</dbReference>
<feature type="domain" description="NVL2 nucleolin binding" evidence="2">
    <location>
        <begin position="9"/>
        <end position="61"/>
    </location>
</feature>
<dbReference type="GO" id="GO:0016887">
    <property type="term" value="F:ATP hydrolysis activity"/>
    <property type="evidence" value="ECO:0007669"/>
    <property type="project" value="InterPro"/>
</dbReference>
<evidence type="ECO:0000313" key="3">
    <source>
        <dbReference type="EnsemblPlants" id="cds.novel_model_295_5bda875f.2.5bdae6db"/>
    </source>
</evidence>